<dbReference type="EMBL" id="QZWG01000001">
    <property type="protein sequence ID" value="RZC29165.1"/>
    <property type="molecule type" value="Genomic_DNA"/>
</dbReference>
<protein>
    <submittedName>
        <fullName evidence="2">Protein MAIN-LIKE 1</fullName>
    </submittedName>
</protein>
<name>A0A445M0Q4_GLYSO</name>
<dbReference type="AlphaFoldDB" id="A0A445M0Q4"/>
<accession>A0A445M0Q4</accession>
<feature type="domain" description="Aminotransferase-like plant mobile" evidence="1">
    <location>
        <begin position="540"/>
        <end position="580"/>
    </location>
</feature>
<dbReference type="Proteomes" id="UP000289340">
    <property type="component" value="Chromosome 1"/>
</dbReference>
<organism evidence="2 3">
    <name type="scientific">Glycine soja</name>
    <name type="common">Wild soybean</name>
    <dbReference type="NCBI Taxonomy" id="3848"/>
    <lineage>
        <taxon>Eukaryota</taxon>
        <taxon>Viridiplantae</taxon>
        <taxon>Streptophyta</taxon>
        <taxon>Embryophyta</taxon>
        <taxon>Tracheophyta</taxon>
        <taxon>Spermatophyta</taxon>
        <taxon>Magnoliopsida</taxon>
        <taxon>eudicotyledons</taxon>
        <taxon>Gunneridae</taxon>
        <taxon>Pentapetalae</taxon>
        <taxon>rosids</taxon>
        <taxon>fabids</taxon>
        <taxon>Fabales</taxon>
        <taxon>Fabaceae</taxon>
        <taxon>Papilionoideae</taxon>
        <taxon>50 kb inversion clade</taxon>
        <taxon>NPAAA clade</taxon>
        <taxon>indigoferoid/millettioid clade</taxon>
        <taxon>Phaseoleae</taxon>
        <taxon>Glycine</taxon>
        <taxon>Glycine subgen. Soja</taxon>
    </lineage>
</organism>
<sequence length="760" mass="80749">MAASALYNAHMFLLPPLSHKTRKPFHSLCFNPPPSISIPRSKFYGATVAATKLPRRIFRGHGLVADDSGIAPEPESPYSEAGAGIDLNLPRRSLLVQFTCNLCGERTKRLVNRLAYERGAVFVQTLTLSLSNLCTPIQPPLSLSNTKRICWWFEDGDMVVVETCDGVRAADLRERGSHAPLRTYVHERPEDGGLIVLMVVFGGGFDGGLVGLMVAVIGGGPRVGFRLGDGAGVVSDSAVESGAGAGTSITGAGAGAGTSITGAGAGVGVGGGGTGDGVGAGFVGAGAGVAFAGAGAGGVLAGVGAIFGGGNGGGEATGGGGGDVGGETGEGFGCCGGGAFGLETGGDSATVGGCVTAGGVPEDNGDVAVGVVGGKVVGGNFTGMCICFSHFIRHRFLFIFLSSACSSSSVYTHVTVVHSCSGSCSCSSHPVVVVPVPVFFRRSLLPLVVVPILFRSLGNRLPGVADVEGFPSGPYDTSVLSDFENHIALRVWNGEERPELKLSSHGRKMAKFRRLALEIEGLVVASGLSPLIACFLDTGDRGLMSAFVERWHKETSSFHLPVGEVTITLDEVESLLHLPVVEAFHILSNFMSTTLSRCWWSYSRSALQRQEQRPFSCWIYEHFPLVASVVIAEDYDERRPRACHWTSDKALPVSMYWRRLDRLTLYAVCWILYSDHRSFREFEVISLFFVHLRWGPLMVIHQPERVVRQFGYIQTIPPHPFVSSLFAVEIDDRWMQFGDYIAPVGKLCAVPGHCLLDYLD</sequence>
<reference evidence="2 3" key="1">
    <citation type="submission" date="2018-09" db="EMBL/GenBank/DDBJ databases">
        <title>A high-quality reference genome of wild soybean provides a powerful tool to mine soybean genomes.</title>
        <authorList>
            <person name="Xie M."/>
            <person name="Chung C.Y.L."/>
            <person name="Li M.-W."/>
            <person name="Wong F.-L."/>
            <person name="Chan T.-F."/>
            <person name="Lam H.-M."/>
        </authorList>
    </citation>
    <scope>NUCLEOTIDE SEQUENCE [LARGE SCALE GENOMIC DNA]</scope>
    <source>
        <strain evidence="3">cv. W05</strain>
        <tissue evidence="2">Hypocotyl of etiolated seedlings</tissue>
    </source>
</reference>
<dbReference type="InterPro" id="IPR019557">
    <property type="entry name" value="AminoTfrase-like_pln_mobile"/>
</dbReference>
<proteinExistence type="predicted"/>
<dbReference type="Pfam" id="PF10536">
    <property type="entry name" value="PMD"/>
    <property type="match status" value="1"/>
</dbReference>
<comment type="caution">
    <text evidence="2">The sequence shown here is derived from an EMBL/GenBank/DDBJ whole genome shotgun (WGS) entry which is preliminary data.</text>
</comment>
<dbReference type="GO" id="GO:0010073">
    <property type="term" value="P:meristem maintenance"/>
    <property type="evidence" value="ECO:0007669"/>
    <property type="project" value="InterPro"/>
</dbReference>
<dbReference type="InterPro" id="IPR044824">
    <property type="entry name" value="MAIN-like"/>
</dbReference>
<gene>
    <name evidence="2" type="ORF">D0Y65_000951</name>
</gene>
<dbReference type="PANTHER" id="PTHR46033:SF8">
    <property type="entry name" value="PROTEIN MAINTENANCE OF MERISTEMS-LIKE"/>
    <property type="match status" value="1"/>
</dbReference>
<evidence type="ECO:0000259" key="1">
    <source>
        <dbReference type="Pfam" id="PF10536"/>
    </source>
</evidence>
<evidence type="ECO:0000313" key="2">
    <source>
        <dbReference type="EMBL" id="RZC29165.1"/>
    </source>
</evidence>
<evidence type="ECO:0000313" key="3">
    <source>
        <dbReference type="Proteomes" id="UP000289340"/>
    </source>
</evidence>
<dbReference type="PANTHER" id="PTHR46033">
    <property type="entry name" value="PROTEIN MAIN-LIKE 2"/>
    <property type="match status" value="1"/>
</dbReference>
<keyword evidence="3" id="KW-1185">Reference proteome</keyword>